<feature type="domain" description="N-acetyltransferase" evidence="1">
    <location>
        <begin position="1"/>
        <end position="30"/>
    </location>
</feature>
<dbReference type="InterPro" id="IPR031165">
    <property type="entry name" value="GNAT_YJDJ"/>
</dbReference>
<dbReference type="Proteomes" id="UP000186168">
    <property type="component" value="Unassembled WGS sequence"/>
</dbReference>
<protein>
    <recommendedName>
        <fullName evidence="1">N-acetyltransferase domain-containing protein</fullName>
    </recommendedName>
</protein>
<organism evidence="2 3">
    <name type="scientific">Streptomyces sparsogenes DSM 40356</name>
    <dbReference type="NCBI Taxonomy" id="1331668"/>
    <lineage>
        <taxon>Bacteria</taxon>
        <taxon>Bacillati</taxon>
        <taxon>Actinomycetota</taxon>
        <taxon>Actinomycetes</taxon>
        <taxon>Kitasatosporales</taxon>
        <taxon>Streptomycetaceae</taxon>
        <taxon>Streptomyces</taxon>
    </lineage>
</organism>
<evidence type="ECO:0000259" key="1">
    <source>
        <dbReference type="PROSITE" id="PS51729"/>
    </source>
</evidence>
<name>A0A1R1SD43_9ACTN</name>
<dbReference type="EMBL" id="ASQP01000347">
    <property type="protein sequence ID" value="OMI36264.1"/>
    <property type="molecule type" value="Genomic_DNA"/>
</dbReference>
<keyword evidence="3" id="KW-1185">Reference proteome</keyword>
<evidence type="ECO:0000313" key="3">
    <source>
        <dbReference type="Proteomes" id="UP000186168"/>
    </source>
</evidence>
<comment type="caution">
    <text evidence="2">The sequence shown here is derived from an EMBL/GenBank/DDBJ whole genome shotgun (WGS) entry which is preliminary data.</text>
</comment>
<gene>
    <name evidence="2" type="ORF">SPAR_27056</name>
</gene>
<dbReference type="PROSITE" id="PS51729">
    <property type="entry name" value="GNAT_YJDJ"/>
    <property type="match status" value="1"/>
</dbReference>
<dbReference type="STRING" id="67365.GCA_001704635_03117"/>
<dbReference type="Gene3D" id="3.40.630.30">
    <property type="match status" value="1"/>
</dbReference>
<sequence>MRDTGRRIVPVCPYVAKFLRKQEEFSDITDPVTVEIRHWLRAQLGG</sequence>
<evidence type="ECO:0000313" key="2">
    <source>
        <dbReference type="EMBL" id="OMI36264.1"/>
    </source>
</evidence>
<dbReference type="AlphaFoldDB" id="A0A1R1SD43"/>
<reference evidence="2 3" key="1">
    <citation type="submission" date="2013-05" db="EMBL/GenBank/DDBJ databases">
        <title>Genome sequence of Streptomyces sparsogenes DSM 40356.</title>
        <authorList>
            <person name="Coyne S."/>
            <person name="Seebeck F.P."/>
        </authorList>
    </citation>
    <scope>NUCLEOTIDE SEQUENCE [LARGE SCALE GENOMIC DNA]</scope>
    <source>
        <strain evidence="2 3">DSM 40356</strain>
    </source>
</reference>
<proteinExistence type="predicted"/>
<accession>A0A1R1SD43</accession>